<name>A0ABV9MQU6_9ENTE</name>
<sequence>MSCKGCEIKEEAANFDVEQLIAEQLSLETNLVSAALLAKRLQKCETCPFKSNHTCTKCGCFYQFRANLAVKNCPIGQW</sequence>
<proteinExistence type="predicted"/>
<accession>A0ABV9MQU6</accession>
<gene>
    <name evidence="1" type="ORF">ACFO5I_01160</name>
</gene>
<organism evidence="1 2">
    <name type="scientific">Enterococcus lemanii</name>
    <dbReference type="NCBI Taxonomy" id="1159752"/>
    <lineage>
        <taxon>Bacteria</taxon>
        <taxon>Bacillati</taxon>
        <taxon>Bacillota</taxon>
        <taxon>Bacilli</taxon>
        <taxon>Lactobacillales</taxon>
        <taxon>Enterococcaceae</taxon>
        <taxon>Enterococcus</taxon>
    </lineage>
</organism>
<keyword evidence="2" id="KW-1185">Reference proteome</keyword>
<reference evidence="2" key="1">
    <citation type="journal article" date="2019" name="Int. J. Syst. Evol. Microbiol.">
        <title>The Global Catalogue of Microorganisms (GCM) 10K type strain sequencing project: providing services to taxonomists for standard genome sequencing and annotation.</title>
        <authorList>
            <consortium name="The Broad Institute Genomics Platform"/>
            <consortium name="The Broad Institute Genome Sequencing Center for Infectious Disease"/>
            <person name="Wu L."/>
            <person name="Ma J."/>
        </authorList>
    </citation>
    <scope>NUCLEOTIDE SEQUENCE [LARGE SCALE GENOMIC DNA]</scope>
    <source>
        <strain evidence="2">CGMCC 1.19032</strain>
    </source>
</reference>
<dbReference type="EMBL" id="JBHSGS010000007">
    <property type="protein sequence ID" value="MFC4718356.1"/>
    <property type="molecule type" value="Genomic_DNA"/>
</dbReference>
<dbReference type="Proteomes" id="UP001595969">
    <property type="component" value="Unassembled WGS sequence"/>
</dbReference>
<protein>
    <submittedName>
        <fullName evidence="1">DUF6171 family protein</fullName>
    </submittedName>
</protein>
<comment type="caution">
    <text evidence="1">The sequence shown here is derived from an EMBL/GenBank/DDBJ whole genome shotgun (WGS) entry which is preliminary data.</text>
</comment>
<evidence type="ECO:0000313" key="1">
    <source>
        <dbReference type="EMBL" id="MFC4718356.1"/>
    </source>
</evidence>
<dbReference type="InterPro" id="IPR046169">
    <property type="entry name" value="DUF6171"/>
</dbReference>
<evidence type="ECO:0000313" key="2">
    <source>
        <dbReference type="Proteomes" id="UP001595969"/>
    </source>
</evidence>
<dbReference type="RefSeq" id="WP_204653785.1">
    <property type="nucleotide sequence ID" value="NZ_JAFBFD010000013.1"/>
</dbReference>
<dbReference type="Pfam" id="PF19668">
    <property type="entry name" value="DUF6171"/>
    <property type="match status" value="1"/>
</dbReference>